<name>A0AAN8ANK8_ELEMC</name>
<dbReference type="EMBL" id="JAUZQC010000013">
    <property type="protein sequence ID" value="KAK5861612.1"/>
    <property type="molecule type" value="Genomic_DNA"/>
</dbReference>
<gene>
    <name evidence="1" type="ORF">PBY51_022995</name>
</gene>
<sequence length="233" mass="25613">MASTCLQGPGDIPQNWALETFLTAVYCHMDHLAGSSANADIAGRARKAKKSMEDGTFVAFCHFLADVFAGITKFSLLLQKNETILPQAVCALENLLVTTEVMAARPKPGCRLSQFMADLRLQRQQDEQSEMPLYKFQTVTLKGEVYKLAEDGGAITKLQREMEATIKSTVKHLKARFCSLLGEDATESATTKAVKCCNIFNHDSWPEDQEDSVDCGAEDLAFLLDHSSPVLTS</sequence>
<dbReference type="Proteomes" id="UP001346869">
    <property type="component" value="Unassembled WGS sequence"/>
</dbReference>
<keyword evidence="2" id="KW-1185">Reference proteome</keyword>
<evidence type="ECO:0000313" key="2">
    <source>
        <dbReference type="Proteomes" id="UP001346869"/>
    </source>
</evidence>
<evidence type="ECO:0000313" key="1">
    <source>
        <dbReference type="EMBL" id="KAK5861612.1"/>
    </source>
</evidence>
<dbReference type="AlphaFoldDB" id="A0AAN8ANK8"/>
<protein>
    <submittedName>
        <fullName evidence="1">Uncharacterized protein</fullName>
    </submittedName>
</protein>
<accession>A0AAN8ANK8</accession>
<comment type="caution">
    <text evidence="1">The sequence shown here is derived from an EMBL/GenBank/DDBJ whole genome shotgun (WGS) entry which is preliminary data.</text>
</comment>
<reference evidence="1 2" key="2">
    <citation type="journal article" date="2023" name="Mol. Biol. Evol.">
        <title>Genomics of Secondarily Temperate Adaptation in the Only Non-Antarctic Icefish.</title>
        <authorList>
            <person name="Rivera-Colon A.G."/>
            <person name="Rayamajhi N."/>
            <person name="Minhas B.F."/>
            <person name="Madrigal G."/>
            <person name="Bilyk K.T."/>
            <person name="Yoon V."/>
            <person name="Hune M."/>
            <person name="Gregory S."/>
            <person name="Cheng C.H.C."/>
            <person name="Catchen J.M."/>
        </authorList>
    </citation>
    <scope>NUCLEOTIDE SEQUENCE [LARGE SCALE GENOMIC DNA]</scope>
    <source>
        <strain evidence="1">JMC-PN-2008</strain>
    </source>
</reference>
<proteinExistence type="predicted"/>
<organism evidence="1 2">
    <name type="scientific">Eleginops maclovinus</name>
    <name type="common">Patagonian blennie</name>
    <name type="synonym">Eleginus maclovinus</name>
    <dbReference type="NCBI Taxonomy" id="56733"/>
    <lineage>
        <taxon>Eukaryota</taxon>
        <taxon>Metazoa</taxon>
        <taxon>Chordata</taxon>
        <taxon>Craniata</taxon>
        <taxon>Vertebrata</taxon>
        <taxon>Euteleostomi</taxon>
        <taxon>Actinopterygii</taxon>
        <taxon>Neopterygii</taxon>
        <taxon>Teleostei</taxon>
        <taxon>Neoteleostei</taxon>
        <taxon>Acanthomorphata</taxon>
        <taxon>Eupercaria</taxon>
        <taxon>Perciformes</taxon>
        <taxon>Notothenioidei</taxon>
        <taxon>Eleginopidae</taxon>
        <taxon>Eleginops</taxon>
    </lineage>
</organism>
<reference evidence="1 2" key="1">
    <citation type="journal article" date="2023" name="Genes (Basel)">
        <title>Chromosome-Level Genome Assembly and Circadian Gene Repertoire of the Patagonia Blennie Eleginops maclovinus-The Closest Ancestral Proxy of Antarctic Cryonotothenioids.</title>
        <authorList>
            <person name="Cheng C.C."/>
            <person name="Rivera-Colon A.G."/>
            <person name="Minhas B.F."/>
            <person name="Wilson L."/>
            <person name="Rayamajhi N."/>
            <person name="Vargas-Chacoff L."/>
            <person name="Catchen J.M."/>
        </authorList>
    </citation>
    <scope>NUCLEOTIDE SEQUENCE [LARGE SCALE GENOMIC DNA]</scope>
    <source>
        <strain evidence="1">JMC-PN-2008</strain>
    </source>
</reference>